<keyword evidence="2" id="KW-1185">Reference proteome</keyword>
<comment type="caution">
    <text evidence="1">The sequence shown here is derived from an EMBL/GenBank/DDBJ whole genome shotgun (WGS) entry which is preliminary data.</text>
</comment>
<dbReference type="EMBL" id="AZBU02000009">
    <property type="protein sequence ID" value="TKR64070.1"/>
    <property type="molecule type" value="Genomic_DNA"/>
</dbReference>
<accession>A0A4U5M5E6</accession>
<sequence>MPLNDYQLYPTTPSRLPKSKNCIAIYGKMDKVAQLFPQHLGKRVSTKALPDDKVRGAQFCHFRLILTFE</sequence>
<name>A0A4U5M5E6_STECR</name>
<organism evidence="1 2">
    <name type="scientific">Steinernema carpocapsae</name>
    <name type="common">Entomopathogenic nematode</name>
    <dbReference type="NCBI Taxonomy" id="34508"/>
    <lineage>
        <taxon>Eukaryota</taxon>
        <taxon>Metazoa</taxon>
        <taxon>Ecdysozoa</taxon>
        <taxon>Nematoda</taxon>
        <taxon>Chromadorea</taxon>
        <taxon>Rhabditida</taxon>
        <taxon>Tylenchina</taxon>
        <taxon>Panagrolaimomorpha</taxon>
        <taxon>Strongyloidoidea</taxon>
        <taxon>Steinernematidae</taxon>
        <taxon>Steinernema</taxon>
    </lineage>
</organism>
<dbReference type="AlphaFoldDB" id="A0A4U5M5E6"/>
<reference evidence="1 2" key="1">
    <citation type="journal article" date="2015" name="Genome Biol.">
        <title>Comparative genomics of Steinernema reveals deeply conserved gene regulatory networks.</title>
        <authorList>
            <person name="Dillman A.R."/>
            <person name="Macchietto M."/>
            <person name="Porter C.F."/>
            <person name="Rogers A."/>
            <person name="Williams B."/>
            <person name="Antoshechkin I."/>
            <person name="Lee M.M."/>
            <person name="Goodwin Z."/>
            <person name="Lu X."/>
            <person name="Lewis E.E."/>
            <person name="Goodrich-Blair H."/>
            <person name="Stock S.P."/>
            <person name="Adams B.J."/>
            <person name="Sternberg P.W."/>
            <person name="Mortazavi A."/>
        </authorList>
    </citation>
    <scope>NUCLEOTIDE SEQUENCE [LARGE SCALE GENOMIC DNA]</scope>
    <source>
        <strain evidence="1 2">ALL</strain>
    </source>
</reference>
<protein>
    <submittedName>
        <fullName evidence="1">Uncharacterized protein</fullName>
    </submittedName>
</protein>
<evidence type="ECO:0000313" key="1">
    <source>
        <dbReference type="EMBL" id="TKR64070.1"/>
    </source>
</evidence>
<evidence type="ECO:0000313" key="2">
    <source>
        <dbReference type="Proteomes" id="UP000298663"/>
    </source>
</evidence>
<reference evidence="1 2" key="2">
    <citation type="journal article" date="2019" name="G3 (Bethesda)">
        <title>Hybrid Assembly of the Genome of the Entomopathogenic Nematode Steinernema carpocapsae Identifies the X-Chromosome.</title>
        <authorList>
            <person name="Serra L."/>
            <person name="Macchietto M."/>
            <person name="Macias-Munoz A."/>
            <person name="McGill C.J."/>
            <person name="Rodriguez I.M."/>
            <person name="Rodriguez B."/>
            <person name="Murad R."/>
            <person name="Mortazavi A."/>
        </authorList>
    </citation>
    <scope>NUCLEOTIDE SEQUENCE [LARGE SCALE GENOMIC DNA]</scope>
    <source>
        <strain evidence="1 2">ALL</strain>
    </source>
</reference>
<dbReference type="Proteomes" id="UP000298663">
    <property type="component" value="Unassembled WGS sequence"/>
</dbReference>
<gene>
    <name evidence="1" type="ORF">L596_024666</name>
</gene>
<proteinExistence type="predicted"/>